<comment type="caution">
    <text evidence="10">Lacks conserved residue(s) required for the propagation of feature annotation.</text>
</comment>
<name>A0A4Y6UAI2_9PROT</name>
<keyword evidence="6" id="KW-0592">Phosphate transport</keyword>
<dbReference type="EMBL" id="CP038231">
    <property type="protein sequence ID" value="QDH13466.1"/>
    <property type="molecule type" value="Genomic_DNA"/>
</dbReference>
<dbReference type="OrthoDB" id="9775069at2"/>
<feature type="transmembrane region" description="Helical" evidence="10">
    <location>
        <begin position="46"/>
        <end position="70"/>
    </location>
</feature>
<dbReference type="NCBIfam" id="TIGR00974">
    <property type="entry name" value="3a0107s02c"/>
    <property type="match status" value="1"/>
</dbReference>
<dbReference type="PANTHER" id="PTHR42922">
    <property type="entry name" value="PHOSPHATE TRANSPORT SYSTEM PERMEASE PROTEIN PSTA"/>
    <property type="match status" value="1"/>
</dbReference>
<evidence type="ECO:0000256" key="3">
    <source>
        <dbReference type="ARBA" id="ARBA00016864"/>
    </source>
</evidence>
<evidence type="ECO:0000256" key="9">
    <source>
        <dbReference type="ARBA" id="ARBA00023136"/>
    </source>
</evidence>
<keyword evidence="5 10" id="KW-1003">Cell membrane</keyword>
<keyword evidence="8 10" id="KW-1133">Transmembrane helix</keyword>
<feature type="domain" description="ABC transmembrane type-1" evidence="11">
    <location>
        <begin position="99"/>
        <end position="303"/>
    </location>
</feature>
<feature type="transmembrane region" description="Helical" evidence="10">
    <location>
        <begin position="270"/>
        <end position="299"/>
    </location>
</feature>
<comment type="subcellular location">
    <subcellularLocation>
        <location evidence="10">Cell inner membrane</location>
        <topology evidence="10">Multi-pass membrane protein</topology>
    </subcellularLocation>
    <subcellularLocation>
        <location evidence="1">Cell membrane</location>
        <topology evidence="1">Multi-pass membrane protein</topology>
    </subcellularLocation>
</comment>
<dbReference type="InterPro" id="IPR035906">
    <property type="entry name" value="MetI-like_sf"/>
</dbReference>
<feature type="transmembrane region" description="Helical" evidence="10">
    <location>
        <begin position="137"/>
        <end position="159"/>
    </location>
</feature>
<evidence type="ECO:0000256" key="6">
    <source>
        <dbReference type="ARBA" id="ARBA00022592"/>
    </source>
</evidence>
<evidence type="ECO:0000313" key="12">
    <source>
        <dbReference type="EMBL" id="QDH13466.1"/>
    </source>
</evidence>
<dbReference type="InterPro" id="IPR000515">
    <property type="entry name" value="MetI-like"/>
</dbReference>
<evidence type="ECO:0000256" key="2">
    <source>
        <dbReference type="ARBA" id="ARBA00007069"/>
    </source>
</evidence>
<reference evidence="12 13" key="1">
    <citation type="submission" date="2019-03" db="EMBL/GenBank/DDBJ databases">
        <title>The complete genome sequence of Swingsia_sp. F3b2 LMG30590(T).</title>
        <authorList>
            <person name="Chua K.-O."/>
            <person name="Chan K.-G."/>
            <person name="See-Too W.-S."/>
        </authorList>
    </citation>
    <scope>NUCLEOTIDE SEQUENCE [LARGE SCALE GENOMIC DNA]</scope>
    <source>
        <strain evidence="12 13">F3b2</strain>
    </source>
</reference>
<keyword evidence="4" id="KW-0813">Transport</keyword>
<dbReference type="SUPFAM" id="SSF161098">
    <property type="entry name" value="MetI-like"/>
    <property type="match status" value="1"/>
</dbReference>
<organism evidence="12 13">
    <name type="scientific">Formicincola oecophyllae</name>
    <dbReference type="NCBI Taxonomy" id="2558361"/>
    <lineage>
        <taxon>Bacteria</taxon>
        <taxon>Pseudomonadati</taxon>
        <taxon>Pseudomonadota</taxon>
        <taxon>Alphaproteobacteria</taxon>
        <taxon>Acetobacterales</taxon>
        <taxon>Acetobacteraceae</taxon>
        <taxon>Formicincola</taxon>
    </lineage>
</organism>
<dbReference type="PROSITE" id="PS50928">
    <property type="entry name" value="ABC_TM1"/>
    <property type="match status" value="1"/>
</dbReference>
<evidence type="ECO:0000256" key="1">
    <source>
        <dbReference type="ARBA" id="ARBA00004651"/>
    </source>
</evidence>
<evidence type="ECO:0000256" key="10">
    <source>
        <dbReference type="RuleBase" id="RU363043"/>
    </source>
</evidence>
<protein>
    <recommendedName>
        <fullName evidence="3 10">Phosphate transport system permease protein PstA</fullName>
    </recommendedName>
</protein>
<dbReference type="Gene3D" id="1.10.3720.10">
    <property type="entry name" value="MetI-like"/>
    <property type="match status" value="1"/>
</dbReference>
<dbReference type="InterPro" id="IPR005672">
    <property type="entry name" value="Phosphate_PstA"/>
</dbReference>
<dbReference type="Proteomes" id="UP000318709">
    <property type="component" value="Chromosome"/>
</dbReference>
<evidence type="ECO:0000256" key="8">
    <source>
        <dbReference type="ARBA" id="ARBA00022989"/>
    </source>
</evidence>
<accession>A0A4Y6UAI2</accession>
<dbReference type="CDD" id="cd06261">
    <property type="entry name" value="TM_PBP2"/>
    <property type="match status" value="1"/>
</dbReference>
<dbReference type="KEGG" id="swf:E3E12_03790"/>
<gene>
    <name evidence="12" type="primary">pstA</name>
    <name evidence="12" type="ORF">E3E12_03790</name>
</gene>
<comment type="similarity">
    <text evidence="2 10">Belongs to the binding-protein-dependent transport system permease family. CysTW subfamily.</text>
</comment>
<evidence type="ECO:0000256" key="4">
    <source>
        <dbReference type="ARBA" id="ARBA00022448"/>
    </source>
</evidence>
<dbReference type="Pfam" id="PF00528">
    <property type="entry name" value="BPD_transp_1"/>
    <property type="match status" value="1"/>
</dbReference>
<feature type="transmembrane region" description="Helical" evidence="10">
    <location>
        <begin position="98"/>
        <end position="125"/>
    </location>
</feature>
<dbReference type="InterPro" id="IPR051408">
    <property type="entry name" value="Phosphate_transprt_permease"/>
</dbReference>
<dbReference type="GO" id="GO:0005315">
    <property type="term" value="F:phosphate transmembrane transporter activity"/>
    <property type="evidence" value="ECO:0007669"/>
    <property type="project" value="InterPro"/>
</dbReference>
<feature type="transmembrane region" description="Helical" evidence="10">
    <location>
        <begin position="165"/>
        <end position="186"/>
    </location>
</feature>
<keyword evidence="7 10" id="KW-0812">Transmembrane</keyword>
<dbReference type="GO" id="GO:0005886">
    <property type="term" value="C:plasma membrane"/>
    <property type="evidence" value="ECO:0007669"/>
    <property type="project" value="UniProtKB-SubCell"/>
</dbReference>
<dbReference type="RefSeq" id="WP_141443161.1">
    <property type="nucleotide sequence ID" value="NZ_CP038231.1"/>
</dbReference>
<evidence type="ECO:0000256" key="7">
    <source>
        <dbReference type="ARBA" id="ARBA00022692"/>
    </source>
</evidence>
<dbReference type="GO" id="GO:0035435">
    <property type="term" value="P:phosphate ion transmembrane transport"/>
    <property type="evidence" value="ECO:0007669"/>
    <property type="project" value="InterPro"/>
</dbReference>
<sequence length="310" mass="32497">MTASAPQSAPPPAGTEAALVRQELLTPSDRWQPGGRAAWRRFKNRLATFLATMAAVVLVLVLASILWTLFIKGLPGLSVAVFLRPMAPPGVVGGLGNAILGSVIQTALAMAIATPIGLGCGVYLAEYALPHRPFTKVARFAADLLMSVPSILAGLFVYQLCVVPFGHFSGWAGALALAVLAIPLVVRTTEDMLGLVPKAMMEAGAALGAPRWIVITRLCMRAAREGIATGLLLALARTGGETAPLLFTALGNQDWSLDPSRPMASLPLAIYQYAGAAYADWVGLAWTGALLVTLAVLGINIATRAFMRKS</sequence>
<dbReference type="PANTHER" id="PTHR42922:SF1">
    <property type="entry name" value="PHOSPHATE TRANSPORT SYSTEM PERMEASE PROTEIN PSTA"/>
    <property type="match status" value="1"/>
</dbReference>
<dbReference type="AlphaFoldDB" id="A0A4Y6UAI2"/>
<evidence type="ECO:0000256" key="5">
    <source>
        <dbReference type="ARBA" id="ARBA00022475"/>
    </source>
</evidence>
<evidence type="ECO:0000313" key="13">
    <source>
        <dbReference type="Proteomes" id="UP000318709"/>
    </source>
</evidence>
<proteinExistence type="inferred from homology"/>
<evidence type="ECO:0000259" key="11">
    <source>
        <dbReference type="PROSITE" id="PS50928"/>
    </source>
</evidence>
<keyword evidence="13" id="KW-1185">Reference proteome</keyword>
<keyword evidence="9 10" id="KW-0472">Membrane</keyword>